<dbReference type="InterPro" id="IPR040077">
    <property type="entry name" value="GST_C_Theta"/>
</dbReference>
<protein>
    <recommendedName>
        <fullName evidence="10">Glutathione transferase</fullName>
    </recommendedName>
</protein>
<dbReference type="AlphaFoldDB" id="A0ABD2WN86"/>
<dbReference type="InterPro" id="IPR040079">
    <property type="entry name" value="Glutathione_S-Trfase"/>
</dbReference>
<dbReference type="InterPro" id="IPR010987">
    <property type="entry name" value="Glutathione-S-Trfase_C-like"/>
</dbReference>
<evidence type="ECO:0000259" key="6">
    <source>
        <dbReference type="PROSITE" id="PS50404"/>
    </source>
</evidence>
<dbReference type="SUPFAM" id="SSF47616">
    <property type="entry name" value="GST C-terminal domain-like"/>
    <property type="match status" value="1"/>
</dbReference>
<comment type="similarity">
    <text evidence="2">Belongs to the GST superfamily. Theta family.</text>
</comment>
<organism evidence="8 9">
    <name type="scientific">Trichogramma kaykai</name>
    <dbReference type="NCBI Taxonomy" id="54128"/>
    <lineage>
        <taxon>Eukaryota</taxon>
        <taxon>Metazoa</taxon>
        <taxon>Ecdysozoa</taxon>
        <taxon>Arthropoda</taxon>
        <taxon>Hexapoda</taxon>
        <taxon>Insecta</taxon>
        <taxon>Pterygota</taxon>
        <taxon>Neoptera</taxon>
        <taxon>Endopterygota</taxon>
        <taxon>Hymenoptera</taxon>
        <taxon>Apocrita</taxon>
        <taxon>Proctotrupomorpha</taxon>
        <taxon>Chalcidoidea</taxon>
        <taxon>Trichogrammatidae</taxon>
        <taxon>Trichogramma</taxon>
    </lineage>
</organism>
<dbReference type="SFLD" id="SFLDG00358">
    <property type="entry name" value="Main_(cytGST)"/>
    <property type="match status" value="1"/>
</dbReference>
<dbReference type="InterPro" id="IPR036282">
    <property type="entry name" value="Glutathione-S-Trfase_C_sf"/>
</dbReference>
<dbReference type="Pfam" id="PF00043">
    <property type="entry name" value="GST_C"/>
    <property type="match status" value="1"/>
</dbReference>
<accession>A0ABD2WN86</accession>
<dbReference type="Pfam" id="PF02798">
    <property type="entry name" value="GST_N"/>
    <property type="match status" value="1"/>
</dbReference>
<dbReference type="PROSITE" id="PS50404">
    <property type="entry name" value="GST_NTER"/>
    <property type="match status" value="1"/>
</dbReference>
<feature type="domain" description="GST N-terminal" evidence="6">
    <location>
        <begin position="1"/>
        <end position="67"/>
    </location>
</feature>
<keyword evidence="3" id="KW-0963">Cytoplasm</keyword>
<dbReference type="InterPro" id="IPR036249">
    <property type="entry name" value="Thioredoxin-like_sf"/>
</dbReference>
<dbReference type="Gene3D" id="1.20.1050.10">
    <property type="match status" value="1"/>
</dbReference>
<sequence>MVYIFLRVNGIPFESRSYQLVKREHDNAEFEKINVFKKVPAIAHDGFNVMESVAILRYLCREFKVADHWYPREDSRAQARVDEYLEWQHLNVRKPLVAYLIAKAILPMRTGQQSPPEELERLMKDMDACLDQIENIWLRDGAIFLTGQEISIADIVGACEIEHPRMVGYDPRKGRPKLSAWLDRVAKATSPHYEDALVRLEKVVVKKSFDID</sequence>
<gene>
    <name evidence="8" type="ORF">TKK_011243</name>
</gene>
<dbReference type="PANTHER" id="PTHR43917">
    <property type="match status" value="1"/>
</dbReference>
<comment type="caution">
    <text evidence="8">The sequence shown here is derived from an EMBL/GenBank/DDBJ whole genome shotgun (WGS) entry which is preliminary data.</text>
</comment>
<evidence type="ECO:0000313" key="9">
    <source>
        <dbReference type="Proteomes" id="UP001627154"/>
    </source>
</evidence>
<evidence type="ECO:0000256" key="5">
    <source>
        <dbReference type="ARBA" id="ARBA00047960"/>
    </source>
</evidence>
<keyword evidence="9" id="KW-1185">Reference proteome</keyword>
<dbReference type="InterPro" id="IPR004046">
    <property type="entry name" value="GST_C"/>
</dbReference>
<dbReference type="SFLD" id="SFLDS00019">
    <property type="entry name" value="Glutathione_Transferase_(cytos"/>
    <property type="match status" value="1"/>
</dbReference>
<evidence type="ECO:0000313" key="8">
    <source>
        <dbReference type="EMBL" id="KAL3394200.1"/>
    </source>
</evidence>
<evidence type="ECO:0000259" key="7">
    <source>
        <dbReference type="PROSITE" id="PS50405"/>
    </source>
</evidence>
<dbReference type="FunFam" id="1.20.1050.10:FF:000039">
    <property type="entry name" value="Glutathione S-transferase theta-1"/>
    <property type="match status" value="1"/>
</dbReference>
<dbReference type="GO" id="GO:0004364">
    <property type="term" value="F:glutathione transferase activity"/>
    <property type="evidence" value="ECO:0007669"/>
    <property type="project" value="UniProtKB-EC"/>
</dbReference>
<evidence type="ECO:0000256" key="3">
    <source>
        <dbReference type="ARBA" id="ARBA00022490"/>
    </source>
</evidence>
<proteinExistence type="inferred from homology"/>
<dbReference type="GO" id="GO:0005737">
    <property type="term" value="C:cytoplasm"/>
    <property type="evidence" value="ECO:0007669"/>
    <property type="project" value="UniProtKB-SubCell"/>
</dbReference>
<keyword evidence="4" id="KW-0808">Transferase</keyword>
<dbReference type="PANTHER" id="PTHR43917:SF8">
    <property type="entry name" value="GH16740P-RELATED"/>
    <property type="match status" value="1"/>
</dbReference>
<dbReference type="CDD" id="cd03183">
    <property type="entry name" value="GST_C_Theta"/>
    <property type="match status" value="1"/>
</dbReference>
<comment type="subcellular location">
    <subcellularLocation>
        <location evidence="1">Cytoplasm</location>
    </subcellularLocation>
</comment>
<dbReference type="Gene3D" id="3.40.30.10">
    <property type="entry name" value="Glutaredoxin"/>
    <property type="match status" value="1"/>
</dbReference>
<evidence type="ECO:0000256" key="4">
    <source>
        <dbReference type="ARBA" id="ARBA00022679"/>
    </source>
</evidence>
<dbReference type="SUPFAM" id="SSF52833">
    <property type="entry name" value="Thioredoxin-like"/>
    <property type="match status" value="1"/>
</dbReference>
<evidence type="ECO:0008006" key="10">
    <source>
        <dbReference type="Google" id="ProtNLM"/>
    </source>
</evidence>
<reference evidence="8 9" key="1">
    <citation type="journal article" date="2024" name="bioRxiv">
        <title>A reference genome for Trichogramma kaykai: A tiny desert-dwelling parasitoid wasp with competing sex-ratio distorters.</title>
        <authorList>
            <person name="Culotta J."/>
            <person name="Lindsey A.R."/>
        </authorList>
    </citation>
    <scope>NUCLEOTIDE SEQUENCE [LARGE SCALE GENOMIC DNA]</scope>
    <source>
        <strain evidence="8 9">KSX58</strain>
    </source>
</reference>
<dbReference type="PROSITE" id="PS50405">
    <property type="entry name" value="GST_CTER"/>
    <property type="match status" value="1"/>
</dbReference>
<evidence type="ECO:0000256" key="1">
    <source>
        <dbReference type="ARBA" id="ARBA00004496"/>
    </source>
</evidence>
<dbReference type="InterPro" id="IPR004045">
    <property type="entry name" value="Glutathione_S-Trfase_N"/>
</dbReference>
<dbReference type="EMBL" id="JBJJXI010000092">
    <property type="protein sequence ID" value="KAL3394200.1"/>
    <property type="molecule type" value="Genomic_DNA"/>
</dbReference>
<feature type="domain" description="GST C-terminal" evidence="7">
    <location>
        <begin position="74"/>
        <end position="209"/>
    </location>
</feature>
<evidence type="ECO:0000256" key="2">
    <source>
        <dbReference type="ARBA" id="ARBA00009899"/>
    </source>
</evidence>
<dbReference type="InterPro" id="IPR051369">
    <property type="entry name" value="GST_Theta"/>
</dbReference>
<name>A0ABD2WN86_9HYME</name>
<dbReference type="Proteomes" id="UP001627154">
    <property type="component" value="Unassembled WGS sequence"/>
</dbReference>
<comment type="catalytic activity">
    <reaction evidence="5">
        <text>RX + glutathione = an S-substituted glutathione + a halide anion + H(+)</text>
        <dbReference type="Rhea" id="RHEA:16437"/>
        <dbReference type="ChEBI" id="CHEBI:15378"/>
        <dbReference type="ChEBI" id="CHEBI:16042"/>
        <dbReference type="ChEBI" id="CHEBI:17792"/>
        <dbReference type="ChEBI" id="CHEBI:57925"/>
        <dbReference type="ChEBI" id="CHEBI:90779"/>
        <dbReference type="EC" id="2.5.1.18"/>
    </reaction>
</comment>